<feature type="binding site" evidence="12">
    <location>
        <position position="220"/>
    </location>
    <ligand>
        <name>K(+)</name>
        <dbReference type="ChEBI" id="CHEBI:29103"/>
    </ligand>
</feature>
<keyword evidence="4" id="KW-1003">Cell membrane</keyword>
<proteinExistence type="inferred from homology"/>
<feature type="transmembrane region" description="Helical" evidence="13">
    <location>
        <begin position="37"/>
        <end position="58"/>
    </location>
</feature>
<dbReference type="EMBL" id="CP001841">
    <property type="protein sequence ID" value="AEF82170.1"/>
    <property type="molecule type" value="Genomic_DNA"/>
</dbReference>
<evidence type="ECO:0000256" key="5">
    <source>
        <dbReference type="ARBA" id="ARBA00022519"/>
    </source>
</evidence>
<evidence type="ECO:0000256" key="7">
    <source>
        <dbReference type="ARBA" id="ARBA00022692"/>
    </source>
</evidence>
<evidence type="ECO:0000256" key="1">
    <source>
        <dbReference type="ARBA" id="ARBA00004429"/>
    </source>
</evidence>
<feature type="transmembrane region" description="Helical" evidence="13">
    <location>
        <begin position="274"/>
        <end position="291"/>
    </location>
</feature>
<keyword evidence="3" id="KW-0813">Transport</keyword>
<feature type="transmembrane region" description="Helical" evidence="13">
    <location>
        <begin position="7"/>
        <end position="31"/>
    </location>
</feature>
<reference evidence="15" key="1">
    <citation type="submission" date="2009-12" db="EMBL/GenBank/DDBJ databases">
        <title>Complete sequence of Treponema azotonutricium strain ZAS-9.</title>
        <authorList>
            <person name="Tetu S.G."/>
            <person name="Matson E."/>
            <person name="Ren Q."/>
            <person name="Seshadri R."/>
            <person name="Elbourne L."/>
            <person name="Hassan K.A."/>
            <person name="Durkin A."/>
            <person name="Radune D."/>
            <person name="Mohamoud Y."/>
            <person name="Shay R."/>
            <person name="Jin S."/>
            <person name="Zhang X."/>
            <person name="Lucey K."/>
            <person name="Ballor N.R."/>
            <person name="Ottesen E."/>
            <person name="Rosenthal R."/>
            <person name="Allen A."/>
            <person name="Leadbetter J.R."/>
            <person name="Paulsen I.T."/>
        </authorList>
    </citation>
    <scope>NUCLEOTIDE SEQUENCE [LARGE SCALE GENOMIC DNA]</scope>
    <source>
        <strain evidence="15">ATCC BAA-888 / DSM 13862 / ZAS-9</strain>
    </source>
</reference>
<feature type="transmembrane region" description="Helical" evidence="13">
    <location>
        <begin position="425"/>
        <end position="446"/>
    </location>
</feature>
<feature type="transmembrane region" description="Helical" evidence="13">
    <location>
        <begin position="182"/>
        <end position="200"/>
    </location>
</feature>
<dbReference type="KEGG" id="taz:TREAZ_0496"/>
<keyword evidence="15" id="KW-1185">Reference proteome</keyword>
<evidence type="ECO:0000256" key="10">
    <source>
        <dbReference type="ARBA" id="ARBA00023065"/>
    </source>
</evidence>
<dbReference type="PANTHER" id="PTHR32024">
    <property type="entry name" value="TRK SYSTEM POTASSIUM UPTAKE PROTEIN TRKG-RELATED"/>
    <property type="match status" value="1"/>
</dbReference>
<dbReference type="eggNOG" id="COG0168">
    <property type="taxonomic scope" value="Bacteria"/>
</dbReference>
<dbReference type="HOGENOM" id="CLU_030708_0_2_12"/>
<evidence type="ECO:0000256" key="11">
    <source>
        <dbReference type="ARBA" id="ARBA00023136"/>
    </source>
</evidence>
<evidence type="ECO:0000256" key="6">
    <source>
        <dbReference type="ARBA" id="ARBA00022538"/>
    </source>
</evidence>
<reference evidence="14 15" key="2">
    <citation type="journal article" date="2011" name="ISME J.">
        <title>RNA-seq reveals cooperative metabolic interactions between two termite-gut spirochete species in co-culture.</title>
        <authorList>
            <person name="Rosenthal A.Z."/>
            <person name="Matson E.G."/>
            <person name="Eldar A."/>
            <person name="Leadbetter J.R."/>
        </authorList>
    </citation>
    <scope>NUCLEOTIDE SEQUENCE [LARGE SCALE GENOMIC DNA]</scope>
    <source>
        <strain evidence="15">ATCC BAA-888 / DSM 13862 / ZAS-9</strain>
    </source>
</reference>
<organism evidence="14 15">
    <name type="scientific">Leadbettera azotonutricia (strain ATCC BAA-888 / DSM 13862 / ZAS-9)</name>
    <name type="common">Treponema azotonutricium</name>
    <dbReference type="NCBI Taxonomy" id="545695"/>
    <lineage>
        <taxon>Bacteria</taxon>
        <taxon>Pseudomonadati</taxon>
        <taxon>Spirochaetota</taxon>
        <taxon>Spirochaetia</taxon>
        <taxon>Spirochaetales</taxon>
        <taxon>Breznakiellaceae</taxon>
        <taxon>Leadbettera</taxon>
    </lineage>
</organism>
<dbReference type="InterPro" id="IPR004772">
    <property type="entry name" value="TrkH"/>
</dbReference>
<feature type="binding site" evidence="12">
    <location>
        <position position="431"/>
    </location>
    <ligand>
        <name>K(+)</name>
        <dbReference type="ChEBI" id="CHEBI:29103"/>
    </ligand>
</feature>
<evidence type="ECO:0000256" key="3">
    <source>
        <dbReference type="ARBA" id="ARBA00022448"/>
    </source>
</evidence>
<dbReference type="GO" id="GO:0046872">
    <property type="term" value="F:metal ion binding"/>
    <property type="evidence" value="ECO:0007669"/>
    <property type="project" value="UniProtKB-KW"/>
</dbReference>
<dbReference type="Proteomes" id="UP000009222">
    <property type="component" value="Chromosome"/>
</dbReference>
<dbReference type="FunCoup" id="F5YC76">
    <property type="interactions" value="217"/>
</dbReference>
<keyword evidence="7 13" id="KW-0812">Transmembrane</keyword>
<feature type="transmembrane region" description="Helical" evidence="13">
    <location>
        <begin position="70"/>
        <end position="91"/>
    </location>
</feature>
<evidence type="ECO:0000256" key="2">
    <source>
        <dbReference type="ARBA" id="ARBA00009137"/>
    </source>
</evidence>
<feature type="binding site" evidence="12">
    <location>
        <position position="315"/>
    </location>
    <ligand>
        <name>K(+)</name>
        <dbReference type="ChEBI" id="CHEBI:29103"/>
    </ligand>
</feature>
<protein>
    <submittedName>
        <fullName evidence="14">Trk system potassium uptake protein TrkH</fullName>
    </submittedName>
</protein>
<keyword evidence="6" id="KW-0633">Potassium transport</keyword>
<evidence type="ECO:0000256" key="9">
    <source>
        <dbReference type="ARBA" id="ARBA00022989"/>
    </source>
</evidence>
<keyword evidence="11 13" id="KW-0472">Membrane</keyword>
<dbReference type="AlphaFoldDB" id="F5YC76"/>
<feature type="transmembrane region" description="Helical" evidence="13">
    <location>
        <begin position="396"/>
        <end position="419"/>
    </location>
</feature>
<evidence type="ECO:0000256" key="12">
    <source>
        <dbReference type="PIRSR" id="PIRSR006247-1"/>
    </source>
</evidence>
<feature type="transmembrane region" description="Helical" evidence="13">
    <location>
        <begin position="331"/>
        <end position="353"/>
    </location>
</feature>
<evidence type="ECO:0000256" key="4">
    <source>
        <dbReference type="ARBA" id="ARBA00022475"/>
    </source>
</evidence>
<dbReference type="GO" id="GO:0005886">
    <property type="term" value="C:plasma membrane"/>
    <property type="evidence" value="ECO:0007669"/>
    <property type="project" value="UniProtKB-SubCell"/>
</dbReference>
<dbReference type="Pfam" id="PF02386">
    <property type="entry name" value="TrkH"/>
    <property type="match status" value="1"/>
</dbReference>
<name>F5YC76_LEAAZ</name>
<feature type="transmembrane region" description="Helical" evidence="13">
    <location>
        <begin position="136"/>
        <end position="161"/>
    </location>
</feature>
<evidence type="ECO:0000256" key="8">
    <source>
        <dbReference type="ARBA" id="ARBA00022958"/>
    </source>
</evidence>
<evidence type="ECO:0000313" key="14">
    <source>
        <dbReference type="EMBL" id="AEF82170.1"/>
    </source>
</evidence>
<feature type="transmembrane region" description="Helical" evidence="13">
    <location>
        <begin position="236"/>
        <end position="259"/>
    </location>
</feature>
<keyword evidence="9 13" id="KW-1133">Transmembrane helix</keyword>
<dbReference type="STRING" id="545695.TREAZ_0496"/>
<feature type="binding site" evidence="12">
    <location>
        <position position="112"/>
    </location>
    <ligand>
        <name>K(+)</name>
        <dbReference type="ChEBI" id="CHEBI:29103"/>
    </ligand>
</feature>
<evidence type="ECO:0000256" key="13">
    <source>
        <dbReference type="SAM" id="Phobius"/>
    </source>
</evidence>
<dbReference type="GO" id="GO:0015379">
    <property type="term" value="F:potassium:chloride symporter activity"/>
    <property type="evidence" value="ECO:0007669"/>
    <property type="project" value="InterPro"/>
</dbReference>
<dbReference type="InParanoid" id="F5YC76"/>
<comment type="similarity">
    <text evidence="2">Belongs to the TrkH potassium transport family.</text>
</comment>
<keyword evidence="10" id="KW-0406">Ion transport</keyword>
<evidence type="ECO:0000313" key="15">
    <source>
        <dbReference type="Proteomes" id="UP000009222"/>
    </source>
</evidence>
<gene>
    <name evidence="14" type="ordered locus">TREAZ_0496</name>
</gene>
<dbReference type="PANTHER" id="PTHR32024:SF2">
    <property type="entry name" value="TRK SYSTEM POTASSIUM UPTAKE PROTEIN TRKG-RELATED"/>
    <property type="match status" value="1"/>
</dbReference>
<keyword evidence="5" id="KW-0997">Cell inner membrane</keyword>
<sequence>MLRWPIIRLIIMFSGIFSLAMLFPLVIAIIFQEEVMVFSFGITIIVIFVISLPVFIFSKKQKTNFMAHEGIFLVCIAWITASLLGAVPYYLSGFMPHYSNAVFESVSGFTTTGATIIPDLEILPRSFHLWRGMTHWLGGMGIVVLTVALVPFLGAGGFSLVNAETTGPMKEKFTPKITMTAKILWIIYLGLTIIMTVLLMLGGMNWFDAIIHAFSTLGTGGFSTKNAGIAAWNSPYIEWVCIIFMLIAGFNFTLIYRFLQGKFSEITKNSEAKAYAMIVIIATTVVAIQIMPRIGSLEKSLRFAFFDIISIMSTTGFMIDDHNQWPPLAQFVVFMLMFIGGCSGSTAGGVKVIRYVIIFKQTKNEMFRHLYPKGVFSIHLDGKIGRKDIVYSVSSFFYLYAIMVVLGTLLVSSAGVSLYDSLNAALITVGNIGLGFGKLISGAIFYEVPEYVKWGLSALMIIGRLEIYTFILLFYPGFWKKSF</sequence>
<keyword evidence="8 12" id="KW-0630">Potassium</keyword>
<comment type="subcellular location">
    <subcellularLocation>
        <location evidence="1">Cell inner membrane</location>
        <topology evidence="1">Multi-pass membrane protein</topology>
    </subcellularLocation>
</comment>
<dbReference type="PIRSF" id="PIRSF006247">
    <property type="entry name" value="TrkH"/>
    <property type="match status" value="1"/>
</dbReference>
<dbReference type="InterPro" id="IPR003445">
    <property type="entry name" value="Cat_transpt"/>
</dbReference>
<feature type="binding site" evidence="12">
    <location>
        <position position="111"/>
    </location>
    <ligand>
        <name>K(+)</name>
        <dbReference type="ChEBI" id="CHEBI:29103"/>
    </ligand>
</feature>
<dbReference type="OrthoDB" id="9810952at2"/>
<feature type="transmembrane region" description="Helical" evidence="13">
    <location>
        <begin position="458"/>
        <end position="478"/>
    </location>
</feature>
<keyword evidence="12" id="KW-0479">Metal-binding</keyword>
<accession>F5YC76</accession>
<feature type="binding site" evidence="12">
    <location>
        <position position="314"/>
    </location>
    <ligand>
        <name>K(+)</name>
        <dbReference type="ChEBI" id="CHEBI:29103"/>
    </ligand>
</feature>